<dbReference type="GO" id="GO:0005737">
    <property type="term" value="C:cytoplasm"/>
    <property type="evidence" value="ECO:0007669"/>
    <property type="project" value="TreeGrafter"/>
</dbReference>
<dbReference type="InterPro" id="IPR000086">
    <property type="entry name" value="NUDIX_hydrolase_dom"/>
</dbReference>
<evidence type="ECO:0000256" key="4">
    <source>
        <dbReference type="ARBA" id="ARBA00022490"/>
    </source>
</evidence>
<proteinExistence type="inferred from homology"/>
<evidence type="ECO:0000256" key="2">
    <source>
        <dbReference type="ARBA" id="ARBA00007579"/>
    </source>
</evidence>
<dbReference type="GO" id="GO:0004452">
    <property type="term" value="F:isopentenyl-diphosphate delta-isomerase activity"/>
    <property type="evidence" value="ECO:0007669"/>
    <property type="project" value="UniProtKB-UniRule"/>
</dbReference>
<comment type="pathway">
    <text evidence="1">Isoprenoid biosynthesis; dimethylallyl diphosphate biosynthesis; dimethylallyl diphosphate from isopentenyl diphosphate: step 1/1.</text>
</comment>
<dbReference type="NCBIfam" id="TIGR02150">
    <property type="entry name" value="IPP_isom_1"/>
    <property type="match status" value="1"/>
</dbReference>
<dbReference type="InterPro" id="IPR011876">
    <property type="entry name" value="IsopentenylPP_isomerase_typ1"/>
</dbReference>
<dbReference type="STRING" id="1798539.A2994_02300"/>
<keyword evidence="7" id="KW-0464">Manganese</keyword>
<evidence type="ECO:0000313" key="13">
    <source>
        <dbReference type="Proteomes" id="UP000179010"/>
    </source>
</evidence>
<keyword evidence="8" id="KW-0414">Isoprene biosynthesis</keyword>
<dbReference type="CDD" id="cd02885">
    <property type="entry name" value="NUDIX_IPP_Isomerase"/>
    <property type="match status" value="1"/>
</dbReference>
<dbReference type="Proteomes" id="UP000179010">
    <property type="component" value="Unassembled WGS sequence"/>
</dbReference>
<dbReference type="PANTHER" id="PTHR10885">
    <property type="entry name" value="ISOPENTENYL-DIPHOSPHATE DELTA-ISOMERASE"/>
    <property type="match status" value="1"/>
</dbReference>
<evidence type="ECO:0000256" key="3">
    <source>
        <dbReference type="ARBA" id="ARBA00012057"/>
    </source>
</evidence>
<organism evidence="12 13">
    <name type="scientific">candidate division Kazan bacterium RIFCSPLOWO2_01_FULL_48_13</name>
    <dbReference type="NCBI Taxonomy" id="1798539"/>
    <lineage>
        <taxon>Bacteria</taxon>
        <taxon>Bacteria division Kazan-3B-28</taxon>
    </lineage>
</organism>
<dbReference type="PANTHER" id="PTHR10885:SF0">
    <property type="entry name" value="ISOPENTENYL-DIPHOSPHATE DELTA-ISOMERASE"/>
    <property type="match status" value="1"/>
</dbReference>
<reference evidence="12 13" key="1">
    <citation type="journal article" date="2016" name="Nat. Commun.">
        <title>Thousands of microbial genomes shed light on interconnected biogeochemical processes in an aquifer system.</title>
        <authorList>
            <person name="Anantharaman K."/>
            <person name="Brown C.T."/>
            <person name="Hug L.A."/>
            <person name="Sharon I."/>
            <person name="Castelle C.J."/>
            <person name="Probst A.J."/>
            <person name="Thomas B.C."/>
            <person name="Singh A."/>
            <person name="Wilkins M.J."/>
            <person name="Karaoz U."/>
            <person name="Brodie E.L."/>
            <person name="Williams K.H."/>
            <person name="Hubbard S.S."/>
            <person name="Banfield J.F."/>
        </authorList>
    </citation>
    <scope>NUCLEOTIDE SEQUENCE [LARGE SCALE GENOMIC DNA]</scope>
</reference>
<comment type="similarity">
    <text evidence="2">Belongs to the IPP isomerase type 1 family.</text>
</comment>
<evidence type="ECO:0000256" key="10">
    <source>
        <dbReference type="NCBIfam" id="TIGR02150"/>
    </source>
</evidence>
<dbReference type="GO" id="GO:0009240">
    <property type="term" value="P:isopentenyl diphosphate biosynthetic process"/>
    <property type="evidence" value="ECO:0007669"/>
    <property type="project" value="TreeGrafter"/>
</dbReference>
<dbReference type="InterPro" id="IPR015797">
    <property type="entry name" value="NUDIX_hydrolase-like_dom_sf"/>
</dbReference>
<dbReference type="PIRSF" id="PIRSF018427">
    <property type="entry name" value="Isopntndiph_ism"/>
    <property type="match status" value="1"/>
</dbReference>
<keyword evidence="6" id="KW-0460">Magnesium</keyword>
<evidence type="ECO:0000256" key="9">
    <source>
        <dbReference type="ARBA" id="ARBA00023235"/>
    </source>
</evidence>
<gene>
    <name evidence="12" type="ORF">A2994_02300</name>
</gene>
<keyword evidence="4" id="KW-0963">Cytoplasm</keyword>
<evidence type="ECO:0000256" key="1">
    <source>
        <dbReference type="ARBA" id="ARBA00004826"/>
    </source>
</evidence>
<dbReference type="GO" id="GO:0050992">
    <property type="term" value="P:dimethylallyl diphosphate biosynthetic process"/>
    <property type="evidence" value="ECO:0007669"/>
    <property type="project" value="UniProtKB-UniPathway"/>
</dbReference>
<dbReference type="EMBL" id="METE01000004">
    <property type="protein sequence ID" value="OGB85427.1"/>
    <property type="molecule type" value="Genomic_DNA"/>
</dbReference>
<dbReference type="UniPathway" id="UPA00059">
    <property type="reaction ID" value="UER00104"/>
</dbReference>
<dbReference type="Pfam" id="PF00293">
    <property type="entry name" value="NUDIX"/>
    <property type="match status" value="1"/>
</dbReference>
<evidence type="ECO:0000313" key="12">
    <source>
        <dbReference type="EMBL" id="OGB85427.1"/>
    </source>
</evidence>
<dbReference type="HAMAP" id="MF_00202">
    <property type="entry name" value="Idi"/>
    <property type="match status" value="1"/>
</dbReference>
<dbReference type="SUPFAM" id="SSF55811">
    <property type="entry name" value="Nudix"/>
    <property type="match status" value="1"/>
</dbReference>
<evidence type="ECO:0000259" key="11">
    <source>
        <dbReference type="PROSITE" id="PS51462"/>
    </source>
</evidence>
<sequence length="176" mass="20148">MSEQIVIVNEQDEIVGLEAKARCHLGDGILHRAITIFIFNDQGEILLTRRSAPKMLWPNFWDTSCSTHVHQTETYEQAGERRLKEELGFSCKLEFISKFQYQVKYKDIGSENEICTLLMGHYDGNINPNPSEVSDCKWVSVQQLAGEINNVDITPWLKIAFEEYLAHITEPNKAGM</sequence>
<keyword evidence="9 12" id="KW-0413">Isomerase</keyword>
<accession>A0A1F4PP10</accession>
<dbReference type="GO" id="GO:0046872">
    <property type="term" value="F:metal ion binding"/>
    <property type="evidence" value="ECO:0007669"/>
    <property type="project" value="UniProtKB-KW"/>
</dbReference>
<name>A0A1F4PP10_UNCK3</name>
<evidence type="ECO:0000256" key="7">
    <source>
        <dbReference type="ARBA" id="ARBA00023211"/>
    </source>
</evidence>
<evidence type="ECO:0000256" key="8">
    <source>
        <dbReference type="ARBA" id="ARBA00023229"/>
    </source>
</evidence>
<comment type="caution">
    <text evidence="12">The sequence shown here is derived from an EMBL/GenBank/DDBJ whole genome shotgun (WGS) entry which is preliminary data.</text>
</comment>
<keyword evidence="5" id="KW-0479">Metal-binding</keyword>
<dbReference type="NCBIfam" id="NF002995">
    <property type="entry name" value="PRK03759.1"/>
    <property type="match status" value="1"/>
</dbReference>
<evidence type="ECO:0000256" key="5">
    <source>
        <dbReference type="ARBA" id="ARBA00022723"/>
    </source>
</evidence>
<dbReference type="PROSITE" id="PS51462">
    <property type="entry name" value="NUDIX"/>
    <property type="match status" value="1"/>
</dbReference>
<dbReference type="Gene3D" id="3.90.79.10">
    <property type="entry name" value="Nucleoside Triphosphate Pyrophosphohydrolase"/>
    <property type="match status" value="1"/>
</dbReference>
<protein>
    <recommendedName>
        <fullName evidence="3 10">Isopentenyl-diphosphate delta-isomerase</fullName>
        <ecNumber evidence="3 10">5.3.3.2</ecNumber>
    </recommendedName>
</protein>
<evidence type="ECO:0000256" key="6">
    <source>
        <dbReference type="ARBA" id="ARBA00022842"/>
    </source>
</evidence>
<dbReference type="EC" id="5.3.3.2" evidence="3 10"/>
<dbReference type="AlphaFoldDB" id="A0A1F4PP10"/>
<dbReference type="InterPro" id="IPR056375">
    <property type="entry name" value="Idi_bact"/>
</dbReference>
<feature type="domain" description="Nudix hydrolase" evidence="11">
    <location>
        <begin position="29"/>
        <end position="165"/>
    </location>
</feature>